<name>A0A7K4MQA4_9ARCH</name>
<feature type="region of interest" description="Disordered" evidence="1">
    <location>
        <begin position="88"/>
        <end position="109"/>
    </location>
</feature>
<reference evidence="2 3" key="1">
    <citation type="journal article" date="2019" name="Environ. Microbiol.">
        <title>Genomics insights into ecotype formation of ammonia-oxidizing archaea in the deep ocean.</title>
        <authorList>
            <person name="Wang Y."/>
            <person name="Huang J.M."/>
            <person name="Cui G.J."/>
            <person name="Nunoura T."/>
            <person name="Takaki Y."/>
            <person name="Li W.L."/>
            <person name="Li J."/>
            <person name="Gao Z.M."/>
            <person name="Takai K."/>
            <person name="Zhang A.Q."/>
            <person name="Stepanauskas R."/>
        </authorList>
    </citation>
    <scope>NUCLEOTIDE SEQUENCE [LARGE SCALE GENOMIC DNA]</scope>
    <source>
        <strain evidence="2 3">L15b</strain>
    </source>
</reference>
<sequence length="109" mass="12692">MKSFQEFRENLVEFQIQKSAVAKSPTQRRMERRKKMLGGGRQREKLAIKKWKRSATGKRALDPKRIQRMKRIGKSGLGKQLRVNITKGKSAQAAVMGKRKDIRKQLTKR</sequence>
<feature type="compositionally biased region" description="Basic residues" evidence="1">
    <location>
        <begin position="100"/>
        <end position="109"/>
    </location>
</feature>
<proteinExistence type="predicted"/>
<evidence type="ECO:0000313" key="2">
    <source>
        <dbReference type="EMBL" id="NWJ43751.1"/>
    </source>
</evidence>
<evidence type="ECO:0000313" key="3">
    <source>
        <dbReference type="Proteomes" id="UP000523105"/>
    </source>
</evidence>
<organism evidence="2 3">
    <name type="scientific">Marine Group I thaumarchaeote</name>
    <dbReference type="NCBI Taxonomy" id="2511932"/>
    <lineage>
        <taxon>Archaea</taxon>
        <taxon>Nitrososphaerota</taxon>
        <taxon>Marine Group I</taxon>
    </lineage>
</organism>
<dbReference type="EMBL" id="JACASV010000050">
    <property type="protein sequence ID" value="NWJ43751.1"/>
    <property type="molecule type" value="Genomic_DNA"/>
</dbReference>
<comment type="caution">
    <text evidence="2">The sequence shown here is derived from an EMBL/GenBank/DDBJ whole genome shotgun (WGS) entry which is preliminary data.</text>
</comment>
<dbReference type="AlphaFoldDB" id="A0A7K4MQA4"/>
<protein>
    <submittedName>
        <fullName evidence="2">Uncharacterized protein</fullName>
    </submittedName>
</protein>
<gene>
    <name evidence="2" type="ORF">HX837_06070</name>
</gene>
<feature type="region of interest" description="Disordered" evidence="1">
    <location>
        <begin position="20"/>
        <end position="44"/>
    </location>
</feature>
<accession>A0A7K4MQA4</accession>
<dbReference type="Proteomes" id="UP000523105">
    <property type="component" value="Unassembled WGS sequence"/>
</dbReference>
<evidence type="ECO:0000256" key="1">
    <source>
        <dbReference type="SAM" id="MobiDB-lite"/>
    </source>
</evidence>